<feature type="transmembrane region" description="Helical" evidence="1">
    <location>
        <begin position="112"/>
        <end position="132"/>
    </location>
</feature>
<keyword evidence="1" id="KW-0472">Membrane</keyword>
<feature type="transmembrane region" description="Helical" evidence="1">
    <location>
        <begin position="53"/>
        <end position="72"/>
    </location>
</feature>
<sequence>MVRAAVMLGAGLAVGVIIRFFDLYTTNLGNMFSELSVWVFLGTVIAVRSRTPFQAAGTVFGFCFGMLAAYYTTARLTHSVYSPVMARGWWIFSLLTPLLGYCAWHAGGRGRTARLLAIGIIAVTPAAAVLLFDRLRGRDLLLMALTGAVLYREQRRRIRGKARCWRGGV</sequence>
<gene>
    <name evidence="2" type="ORF">H9X81_00855</name>
</gene>
<keyword evidence="1" id="KW-0812">Transmembrane</keyword>
<dbReference type="EMBL" id="JACSNR010000001">
    <property type="protein sequence ID" value="MBM6922243.1"/>
    <property type="molecule type" value="Genomic_DNA"/>
</dbReference>
<keyword evidence="1" id="KW-1133">Transmembrane helix</keyword>
<evidence type="ECO:0000313" key="3">
    <source>
        <dbReference type="Proteomes" id="UP000724149"/>
    </source>
</evidence>
<dbReference type="Proteomes" id="UP000724149">
    <property type="component" value="Unassembled WGS sequence"/>
</dbReference>
<feature type="transmembrane region" description="Helical" evidence="1">
    <location>
        <begin position="84"/>
        <end position="106"/>
    </location>
</feature>
<reference evidence="2 3" key="1">
    <citation type="journal article" date="2021" name="Sci. Rep.">
        <title>The distribution of antibiotic resistance genes in chicken gut microbiota commensals.</title>
        <authorList>
            <person name="Juricova H."/>
            <person name="Matiasovicova J."/>
            <person name="Kubasova T."/>
            <person name="Cejkova D."/>
            <person name="Rychlik I."/>
        </authorList>
    </citation>
    <scope>NUCLEOTIDE SEQUENCE [LARGE SCALE GENOMIC DNA]</scope>
    <source>
        <strain evidence="2 3">An564</strain>
    </source>
</reference>
<comment type="caution">
    <text evidence="2">The sequence shown here is derived from an EMBL/GenBank/DDBJ whole genome shotgun (WGS) entry which is preliminary data.</text>
</comment>
<proteinExistence type="predicted"/>
<feature type="transmembrane region" description="Helical" evidence="1">
    <location>
        <begin position="31"/>
        <end position="47"/>
    </location>
</feature>
<protein>
    <submittedName>
        <fullName evidence="2">Uncharacterized protein</fullName>
    </submittedName>
</protein>
<organism evidence="2 3">
    <name type="scientific">Hydrogenoanaerobacterium saccharovorans</name>
    <dbReference type="NCBI Taxonomy" id="474960"/>
    <lineage>
        <taxon>Bacteria</taxon>
        <taxon>Bacillati</taxon>
        <taxon>Bacillota</taxon>
        <taxon>Clostridia</taxon>
        <taxon>Eubacteriales</taxon>
        <taxon>Oscillospiraceae</taxon>
        <taxon>Hydrogenoanaerobacterium</taxon>
    </lineage>
</organism>
<evidence type="ECO:0000256" key="1">
    <source>
        <dbReference type="SAM" id="Phobius"/>
    </source>
</evidence>
<accession>A0ABS2GL33</accession>
<keyword evidence="3" id="KW-1185">Reference proteome</keyword>
<feature type="transmembrane region" description="Helical" evidence="1">
    <location>
        <begin position="6"/>
        <end position="24"/>
    </location>
</feature>
<name>A0ABS2GL33_9FIRM</name>
<evidence type="ECO:0000313" key="2">
    <source>
        <dbReference type="EMBL" id="MBM6922243.1"/>
    </source>
</evidence>
<dbReference type="RefSeq" id="WP_204719243.1">
    <property type="nucleotide sequence ID" value="NZ_JACSNR010000001.1"/>
</dbReference>